<keyword evidence="1" id="KW-0472">Membrane</keyword>
<accession>A0A2W1BCY2</accession>
<sequence length="81" mass="8913">MIQFLGNFPKLLVVIYALSSLVFERTPVRPLLIFIAVPEAILTVLTLASAALVVEGIISQVDKIKEILTAQLVKCSGELWF</sequence>
<proteinExistence type="predicted"/>
<gene>
    <name evidence="2" type="primary">HaOG214937</name>
    <name evidence="2" type="ORF">B5X24_HaOG214937</name>
</gene>
<evidence type="ECO:0000313" key="3">
    <source>
        <dbReference type="Proteomes" id="UP000249218"/>
    </source>
</evidence>
<keyword evidence="1" id="KW-0812">Transmembrane</keyword>
<reference evidence="2 3" key="1">
    <citation type="journal article" date="2017" name="BMC Biol.">
        <title>Genomic innovations, transcriptional plasticity and gene loss underlying the evolution and divergence of two highly polyphagous and invasive Helicoverpa pest species.</title>
        <authorList>
            <person name="Pearce S.L."/>
            <person name="Clarke D.F."/>
            <person name="East P.D."/>
            <person name="Elfekih S."/>
            <person name="Gordon K.H."/>
            <person name="Jermiin L.S."/>
            <person name="McGaughran A."/>
            <person name="Oakeshott J.G."/>
            <person name="Papanikolaou A."/>
            <person name="Perera O.P."/>
            <person name="Rane R.V."/>
            <person name="Richards S."/>
            <person name="Tay W.T."/>
            <person name="Walsh T.K."/>
            <person name="Anderson A."/>
            <person name="Anderson C.J."/>
            <person name="Asgari S."/>
            <person name="Board P.G."/>
            <person name="Bretschneider A."/>
            <person name="Campbell P.M."/>
            <person name="Chertemps T."/>
            <person name="Christeller J.T."/>
            <person name="Coppin C.W."/>
            <person name="Downes S.J."/>
            <person name="Duan G."/>
            <person name="Farnsworth C.A."/>
            <person name="Good R.T."/>
            <person name="Han L.B."/>
            <person name="Han Y.C."/>
            <person name="Hatje K."/>
            <person name="Horne I."/>
            <person name="Huang Y.P."/>
            <person name="Hughes D.S."/>
            <person name="Jacquin-Joly E."/>
            <person name="James W."/>
            <person name="Jhangiani S."/>
            <person name="Kollmar M."/>
            <person name="Kuwar S.S."/>
            <person name="Li S."/>
            <person name="Liu N.Y."/>
            <person name="Maibeche M.T."/>
            <person name="Miller J.R."/>
            <person name="Montagne N."/>
            <person name="Perry T."/>
            <person name="Qu J."/>
            <person name="Song S.V."/>
            <person name="Sutton G.G."/>
            <person name="Vogel H."/>
            <person name="Walenz B.P."/>
            <person name="Xu W."/>
            <person name="Zhang H.J."/>
            <person name="Zou Z."/>
            <person name="Batterham P."/>
            <person name="Edwards O.R."/>
            <person name="Feyereisen R."/>
            <person name="Gibbs R.A."/>
            <person name="Heckel D.G."/>
            <person name="McGrath A."/>
            <person name="Robin C."/>
            <person name="Scherer S.E."/>
            <person name="Worley K.C."/>
            <person name="Wu Y.D."/>
        </authorList>
    </citation>
    <scope>NUCLEOTIDE SEQUENCE [LARGE SCALE GENOMIC DNA]</scope>
    <source>
        <strain evidence="2">Harm_GR_Male_#8</strain>
        <tissue evidence="2">Whole organism</tissue>
    </source>
</reference>
<keyword evidence="1" id="KW-1133">Transmembrane helix</keyword>
<organism evidence="2 3">
    <name type="scientific">Helicoverpa armigera</name>
    <name type="common">Cotton bollworm</name>
    <name type="synonym">Heliothis armigera</name>
    <dbReference type="NCBI Taxonomy" id="29058"/>
    <lineage>
        <taxon>Eukaryota</taxon>
        <taxon>Metazoa</taxon>
        <taxon>Ecdysozoa</taxon>
        <taxon>Arthropoda</taxon>
        <taxon>Hexapoda</taxon>
        <taxon>Insecta</taxon>
        <taxon>Pterygota</taxon>
        <taxon>Neoptera</taxon>
        <taxon>Endopterygota</taxon>
        <taxon>Lepidoptera</taxon>
        <taxon>Glossata</taxon>
        <taxon>Ditrysia</taxon>
        <taxon>Noctuoidea</taxon>
        <taxon>Noctuidae</taxon>
        <taxon>Heliothinae</taxon>
        <taxon>Helicoverpa</taxon>
    </lineage>
</organism>
<protein>
    <submittedName>
        <fullName evidence="2">Uncharacterized protein</fullName>
    </submittedName>
</protein>
<dbReference type="Proteomes" id="UP000249218">
    <property type="component" value="Unassembled WGS sequence"/>
</dbReference>
<dbReference type="EMBL" id="KZ150469">
    <property type="protein sequence ID" value="PZC70770.1"/>
    <property type="molecule type" value="Genomic_DNA"/>
</dbReference>
<keyword evidence="3" id="KW-1185">Reference proteome</keyword>
<evidence type="ECO:0000313" key="2">
    <source>
        <dbReference type="EMBL" id="PZC70770.1"/>
    </source>
</evidence>
<name>A0A2W1BCY2_HELAM</name>
<evidence type="ECO:0000256" key="1">
    <source>
        <dbReference type="SAM" id="Phobius"/>
    </source>
</evidence>
<dbReference type="AlphaFoldDB" id="A0A2W1BCY2"/>
<feature type="transmembrane region" description="Helical" evidence="1">
    <location>
        <begin position="31"/>
        <end position="54"/>
    </location>
</feature>